<protein>
    <submittedName>
        <fullName evidence="6">Keratin 88</fullName>
    </submittedName>
</protein>
<dbReference type="PANTHER" id="PTHR45616">
    <property type="entry name" value="GATA-TYPE DOMAIN-CONTAINING PROTEIN"/>
    <property type="match status" value="1"/>
</dbReference>
<dbReference type="OMA" id="QPCELDR"/>
<dbReference type="PROSITE" id="PS00226">
    <property type="entry name" value="IF_ROD_1"/>
    <property type="match status" value="1"/>
</dbReference>
<name>A0A8C6W315_NANGA</name>
<keyword evidence="1" id="KW-0416">Keratin</keyword>
<dbReference type="GO" id="GO:0045109">
    <property type="term" value="P:intermediate filament organization"/>
    <property type="evidence" value="ECO:0007669"/>
    <property type="project" value="TreeGrafter"/>
</dbReference>
<keyword evidence="3" id="KW-0175">Coiled coil</keyword>
<dbReference type="PROSITE" id="PS51842">
    <property type="entry name" value="IF_ROD_2"/>
    <property type="match status" value="1"/>
</dbReference>
<keyword evidence="2 4" id="KW-0403">Intermediate filament</keyword>
<dbReference type="Gene3D" id="1.20.5.170">
    <property type="match status" value="1"/>
</dbReference>
<dbReference type="Ensembl" id="ENSNGAT00000005578.1">
    <property type="protein sequence ID" value="ENSNGAP00000003719.1"/>
    <property type="gene ID" value="ENSNGAG00000004487.1"/>
</dbReference>
<reference evidence="6" key="1">
    <citation type="submission" date="2025-08" db="UniProtKB">
        <authorList>
            <consortium name="Ensembl"/>
        </authorList>
    </citation>
    <scope>IDENTIFICATION</scope>
</reference>
<dbReference type="InterPro" id="IPR039008">
    <property type="entry name" value="IF_rod_dom"/>
</dbReference>
<dbReference type="GO" id="GO:0031424">
    <property type="term" value="P:keratinization"/>
    <property type="evidence" value="ECO:0007669"/>
    <property type="project" value="TreeGrafter"/>
</dbReference>
<dbReference type="SUPFAM" id="SSF64593">
    <property type="entry name" value="Intermediate filament protein, coiled coil region"/>
    <property type="match status" value="1"/>
</dbReference>
<comment type="similarity">
    <text evidence="4">Belongs to the intermediate filament family.</text>
</comment>
<evidence type="ECO:0000256" key="1">
    <source>
        <dbReference type="ARBA" id="ARBA00022744"/>
    </source>
</evidence>
<evidence type="ECO:0000313" key="6">
    <source>
        <dbReference type="Ensembl" id="ENSNGAP00000003719.1"/>
    </source>
</evidence>
<gene>
    <name evidence="6" type="primary">LOC103739604</name>
</gene>
<evidence type="ECO:0000313" key="7">
    <source>
        <dbReference type="Proteomes" id="UP000694381"/>
    </source>
</evidence>
<proteinExistence type="inferred from homology"/>
<sequence>MEMKAVVQKHMQSRRHSKEALNRLNQAIQQLKVEPCELEKVKDLEVLQEDVASGSAKGKLAWLEAALKQAKQAMARQLCEYQELMTVKLGLDLEIAAYRRLLEGEEQRLGLGLGAGSMAPGSDASGGRPCLLAPPGDCSRCLDASAPGGRCALCGSADCVGDFSEC</sequence>
<dbReference type="GeneTree" id="ENSGT00940000163840"/>
<dbReference type="AlphaFoldDB" id="A0A8C6W315"/>
<reference evidence="6" key="2">
    <citation type="submission" date="2025-09" db="UniProtKB">
        <authorList>
            <consortium name="Ensembl"/>
        </authorList>
    </citation>
    <scope>IDENTIFICATION</scope>
</reference>
<dbReference type="InterPro" id="IPR018039">
    <property type="entry name" value="IF_conserved"/>
</dbReference>
<dbReference type="GO" id="GO:0045095">
    <property type="term" value="C:keratin filament"/>
    <property type="evidence" value="ECO:0007669"/>
    <property type="project" value="TreeGrafter"/>
</dbReference>
<evidence type="ECO:0000256" key="2">
    <source>
        <dbReference type="ARBA" id="ARBA00022754"/>
    </source>
</evidence>
<evidence type="ECO:0000259" key="5">
    <source>
        <dbReference type="PROSITE" id="PS51842"/>
    </source>
</evidence>
<feature type="domain" description="IF rod" evidence="5">
    <location>
        <begin position="1"/>
        <end position="109"/>
    </location>
</feature>
<keyword evidence="7" id="KW-1185">Reference proteome</keyword>
<organism evidence="6 7">
    <name type="scientific">Nannospalax galili</name>
    <name type="common">Northern Israeli blind subterranean mole rat</name>
    <name type="synonym">Spalax galili</name>
    <dbReference type="NCBI Taxonomy" id="1026970"/>
    <lineage>
        <taxon>Eukaryota</taxon>
        <taxon>Metazoa</taxon>
        <taxon>Chordata</taxon>
        <taxon>Craniata</taxon>
        <taxon>Vertebrata</taxon>
        <taxon>Euteleostomi</taxon>
        <taxon>Mammalia</taxon>
        <taxon>Eutheria</taxon>
        <taxon>Euarchontoglires</taxon>
        <taxon>Glires</taxon>
        <taxon>Rodentia</taxon>
        <taxon>Myomorpha</taxon>
        <taxon>Muroidea</taxon>
        <taxon>Spalacidae</taxon>
        <taxon>Spalacinae</taxon>
        <taxon>Nannospalax</taxon>
    </lineage>
</organism>
<evidence type="ECO:0000256" key="3">
    <source>
        <dbReference type="ARBA" id="ARBA00023054"/>
    </source>
</evidence>
<evidence type="ECO:0000256" key="4">
    <source>
        <dbReference type="RuleBase" id="RU000685"/>
    </source>
</evidence>
<accession>A0A8C6W315</accession>
<dbReference type="GO" id="GO:0005615">
    <property type="term" value="C:extracellular space"/>
    <property type="evidence" value="ECO:0007669"/>
    <property type="project" value="TreeGrafter"/>
</dbReference>
<dbReference type="PANTHER" id="PTHR45616:SF52">
    <property type="entry name" value="KERATIN, TYPE II CUTICULAR HB3"/>
    <property type="match status" value="1"/>
</dbReference>
<dbReference type="GO" id="GO:0030280">
    <property type="term" value="F:structural constituent of skin epidermis"/>
    <property type="evidence" value="ECO:0007669"/>
    <property type="project" value="TreeGrafter"/>
</dbReference>
<dbReference type="Proteomes" id="UP000694381">
    <property type="component" value="Unassembled WGS sequence"/>
</dbReference>
<dbReference type="Pfam" id="PF00038">
    <property type="entry name" value="Filament"/>
    <property type="match status" value="1"/>
</dbReference>